<dbReference type="GO" id="GO:0006270">
    <property type="term" value="P:DNA replication initiation"/>
    <property type="evidence" value="ECO:0007669"/>
    <property type="project" value="TreeGrafter"/>
</dbReference>
<evidence type="ECO:0000256" key="4">
    <source>
        <dbReference type="ARBA" id="ARBA00022705"/>
    </source>
</evidence>
<keyword evidence="4 9" id="KW-0235">DNA replication</keyword>
<feature type="region of interest" description="Disordered" evidence="11">
    <location>
        <begin position="1"/>
        <end position="22"/>
    </location>
</feature>
<dbReference type="RefSeq" id="XP_040746226.1">
    <property type="nucleotide sequence ID" value="XM_040886501.1"/>
</dbReference>
<comment type="similarity">
    <text evidence="1 9">Belongs to the eukaryotic-type primase large subunit family.</text>
</comment>
<evidence type="ECO:0000256" key="1">
    <source>
        <dbReference type="ARBA" id="ARBA00010564"/>
    </source>
</evidence>
<dbReference type="GO" id="GO:0046872">
    <property type="term" value="F:metal ion binding"/>
    <property type="evidence" value="ECO:0007669"/>
    <property type="project" value="UniProtKB-UniRule"/>
</dbReference>
<proteinExistence type="inferred from homology"/>
<accession>A0A1Y1WI34</accession>
<evidence type="ECO:0000313" key="14">
    <source>
        <dbReference type="Proteomes" id="UP000193922"/>
    </source>
</evidence>
<evidence type="ECO:0000256" key="10">
    <source>
        <dbReference type="PIRSR" id="PIRSR009449-1"/>
    </source>
</evidence>
<dbReference type="Gene3D" id="1.20.930.80">
    <property type="match status" value="1"/>
</dbReference>
<evidence type="ECO:0000256" key="3">
    <source>
        <dbReference type="ARBA" id="ARBA00022515"/>
    </source>
</evidence>
<feature type="binding site" evidence="10">
    <location>
        <position position="284"/>
    </location>
    <ligand>
        <name>[4Fe-4S] cluster</name>
        <dbReference type="ChEBI" id="CHEBI:49883"/>
    </ligand>
</feature>
<keyword evidence="8 9" id="KW-0238">DNA-binding</keyword>
<feature type="binding site" evidence="10">
    <location>
        <position position="379"/>
    </location>
    <ligand>
        <name>[4Fe-4S] cluster</name>
        <dbReference type="ChEBI" id="CHEBI:49883"/>
    </ligand>
</feature>
<evidence type="ECO:0000256" key="9">
    <source>
        <dbReference type="PIRNR" id="PIRNR009449"/>
    </source>
</evidence>
<gene>
    <name evidence="13" type="ORF">DL89DRAFT_265067</name>
</gene>
<evidence type="ECO:0000313" key="13">
    <source>
        <dbReference type="EMBL" id="ORX72886.1"/>
    </source>
</evidence>
<evidence type="ECO:0000256" key="5">
    <source>
        <dbReference type="ARBA" id="ARBA00022723"/>
    </source>
</evidence>
<evidence type="ECO:0000259" key="12">
    <source>
        <dbReference type="Pfam" id="PF04104"/>
    </source>
</evidence>
<dbReference type="GO" id="GO:0006269">
    <property type="term" value="P:DNA replication, synthesis of primer"/>
    <property type="evidence" value="ECO:0007669"/>
    <property type="project" value="UniProtKB-KW"/>
</dbReference>
<comment type="caution">
    <text evidence="13">The sequence shown here is derived from an EMBL/GenBank/DDBJ whole genome shotgun (WGS) entry which is preliminary data.</text>
</comment>
<evidence type="ECO:0000256" key="11">
    <source>
        <dbReference type="SAM" id="MobiDB-lite"/>
    </source>
</evidence>
<sequence length="477" mass="54063">MFSQKAIKRGISGDTQATPEVVRHSRYPHRLSVYSDPPELEVSIEEFESFALDRLQVLKAIEDAQIRSSNEADRHTRISSAVDAHLPLHTNRSKLPLRQLMAERRKDHVSHFILRLAFSRTEDLQSWFLRHEGLLLQHRFRDADAQEKQHVLATMHLPLVYLAPGEGMDVRGSYYSKQDALFEVDFEHVLDLVQRMQVVVNKGRALVPQAEIATLLVHEFRRQLSRALAVCAKALPQLGEDERLVPVLQSLSRQSVRSEYQPTGAAGEVTADSVDSLAVHFPLCMRHLHTSLLKDHHLRHGGRMQLGLFLKGIGLGLPEALVYWRRAFSNLTDDQFQKGYAYNIRHNYGQEGRRVNYTPYSCNRIITTNPPGPGDHHGCPFRHFASDRLNAALRQDGLGEAEATEVVELARNGHYQVACTRHMEINLRKRRTEPAEELRVDTVVSPNQWFDLSVGNGKLPESSRFAASAAQPPGMTQ</sequence>
<reference evidence="13 14" key="1">
    <citation type="submission" date="2016-07" db="EMBL/GenBank/DDBJ databases">
        <title>Pervasive Adenine N6-methylation of Active Genes in Fungi.</title>
        <authorList>
            <consortium name="DOE Joint Genome Institute"/>
            <person name="Mondo S.J."/>
            <person name="Dannebaum R.O."/>
            <person name="Kuo R.C."/>
            <person name="Labutti K."/>
            <person name="Haridas S."/>
            <person name="Kuo A."/>
            <person name="Salamov A."/>
            <person name="Ahrendt S.R."/>
            <person name="Lipzen A."/>
            <person name="Sullivan W."/>
            <person name="Andreopoulos W.B."/>
            <person name="Clum A."/>
            <person name="Lindquist E."/>
            <person name="Daum C."/>
            <person name="Ramamoorthy G.K."/>
            <person name="Gryganskyi A."/>
            <person name="Culley D."/>
            <person name="Magnuson J.K."/>
            <person name="James T.Y."/>
            <person name="O'Malley M.A."/>
            <person name="Stajich J.E."/>
            <person name="Spatafora J.W."/>
            <person name="Visel A."/>
            <person name="Grigoriev I.V."/>
        </authorList>
    </citation>
    <scope>NUCLEOTIDE SEQUENCE [LARGE SCALE GENOMIC DNA]</scope>
    <source>
        <strain evidence="13 14">ATCC 12442</strain>
    </source>
</reference>
<organism evidence="13 14">
    <name type="scientific">Linderina pennispora</name>
    <dbReference type="NCBI Taxonomy" id="61395"/>
    <lineage>
        <taxon>Eukaryota</taxon>
        <taxon>Fungi</taxon>
        <taxon>Fungi incertae sedis</taxon>
        <taxon>Zoopagomycota</taxon>
        <taxon>Kickxellomycotina</taxon>
        <taxon>Kickxellomycetes</taxon>
        <taxon>Kickxellales</taxon>
        <taxon>Kickxellaceae</taxon>
        <taxon>Linderina</taxon>
    </lineage>
</organism>
<dbReference type="STRING" id="61395.A0A1Y1WI34"/>
<keyword evidence="3 9" id="KW-0639">Primosome</keyword>
<dbReference type="GO" id="GO:0003677">
    <property type="term" value="F:DNA binding"/>
    <property type="evidence" value="ECO:0007669"/>
    <property type="project" value="UniProtKB-UniRule"/>
</dbReference>
<dbReference type="GO" id="GO:0051539">
    <property type="term" value="F:4 iron, 4 sulfur cluster binding"/>
    <property type="evidence" value="ECO:0007669"/>
    <property type="project" value="UniProtKB-UniRule"/>
</dbReference>
<comment type="function">
    <text evidence="9">DNA primase is the polymerase that synthesizes small RNA primers for the Okazaki fragments made during discontinuous DNA replication.</text>
</comment>
<dbReference type="Pfam" id="PF26466">
    <property type="entry name" value="DNA_primase_lrg_N"/>
    <property type="match status" value="1"/>
</dbReference>
<dbReference type="Pfam" id="PF04104">
    <property type="entry name" value="DNA_primase_lrg"/>
    <property type="match status" value="1"/>
</dbReference>
<dbReference type="PIRSF" id="PIRSF009449">
    <property type="entry name" value="DNA_primase_large_subunit"/>
    <property type="match status" value="1"/>
</dbReference>
<dbReference type="InterPro" id="IPR007238">
    <property type="entry name" value="DNA_primase_lsu_euk/arc"/>
</dbReference>
<protein>
    <recommendedName>
        <fullName evidence="9">DNA primase large subunit</fullName>
    </recommendedName>
</protein>
<keyword evidence="6 9" id="KW-0408">Iron</keyword>
<dbReference type="InterPro" id="IPR058560">
    <property type="entry name" value="DNA_primase_C"/>
</dbReference>
<evidence type="ECO:0000256" key="6">
    <source>
        <dbReference type="ARBA" id="ARBA00023004"/>
    </source>
</evidence>
<evidence type="ECO:0000256" key="7">
    <source>
        <dbReference type="ARBA" id="ARBA00023014"/>
    </source>
</evidence>
<evidence type="ECO:0000256" key="2">
    <source>
        <dbReference type="ARBA" id="ARBA00022485"/>
    </source>
</evidence>
<dbReference type="GO" id="GO:0005658">
    <property type="term" value="C:alpha DNA polymerase:primase complex"/>
    <property type="evidence" value="ECO:0007669"/>
    <property type="project" value="TreeGrafter"/>
</dbReference>
<keyword evidence="7 9" id="KW-0411">Iron-sulfur</keyword>
<name>A0A1Y1WI34_9FUNG</name>
<feature type="domain" description="DNA primase large subunit C-terminal" evidence="12">
    <location>
        <begin position="279"/>
        <end position="450"/>
    </location>
</feature>
<feature type="binding site" evidence="10">
    <location>
        <position position="362"/>
    </location>
    <ligand>
        <name>[4Fe-4S] cluster</name>
        <dbReference type="ChEBI" id="CHEBI:49883"/>
    </ligand>
</feature>
<keyword evidence="5 9" id="KW-0479">Metal-binding</keyword>
<dbReference type="InterPro" id="IPR016558">
    <property type="entry name" value="DNA_primase_lsu_euk"/>
</dbReference>
<keyword evidence="2 9" id="KW-0004">4Fe-4S</keyword>
<dbReference type="AlphaFoldDB" id="A0A1Y1WI34"/>
<dbReference type="EMBL" id="MCFD01000002">
    <property type="protein sequence ID" value="ORX72886.1"/>
    <property type="molecule type" value="Genomic_DNA"/>
</dbReference>
<comment type="cofactor">
    <cofactor evidence="9">
        <name>[4Fe-4S] cluster</name>
        <dbReference type="ChEBI" id="CHEBI:49883"/>
    </cofactor>
    <text evidence="9">Binds 1 [4Fe-4S] cluster.</text>
</comment>
<feature type="binding site" evidence="10">
    <location>
        <position position="419"/>
    </location>
    <ligand>
        <name>[4Fe-4S] cluster</name>
        <dbReference type="ChEBI" id="CHEBI:49883"/>
    </ligand>
</feature>
<dbReference type="PANTHER" id="PTHR10537">
    <property type="entry name" value="DNA PRIMASE LARGE SUBUNIT"/>
    <property type="match status" value="1"/>
</dbReference>
<dbReference type="PANTHER" id="PTHR10537:SF3">
    <property type="entry name" value="DNA PRIMASE LARGE SUBUNIT"/>
    <property type="match status" value="1"/>
</dbReference>
<dbReference type="CDD" id="cd07322">
    <property type="entry name" value="PriL_PriS_Eukaryotic"/>
    <property type="match status" value="1"/>
</dbReference>
<evidence type="ECO:0000256" key="8">
    <source>
        <dbReference type="ARBA" id="ARBA00023125"/>
    </source>
</evidence>
<keyword evidence="14" id="KW-1185">Reference proteome</keyword>
<dbReference type="OrthoDB" id="421393at2759"/>
<dbReference type="GeneID" id="63803149"/>
<dbReference type="Proteomes" id="UP000193922">
    <property type="component" value="Unassembled WGS sequence"/>
</dbReference>